<evidence type="ECO:0000313" key="1">
    <source>
        <dbReference type="EMBL" id="CEK84587.1"/>
    </source>
</evidence>
<dbReference type="EMBL" id="HACG01037722">
    <property type="protein sequence ID" value="CEK84587.1"/>
    <property type="molecule type" value="Transcribed_RNA"/>
</dbReference>
<sequence length="73" mass="8326">MGLILGYVILFKVVFFQRHLGLLRNYGVRAMCILSADGVPFLQRETEPYGEKPGAIKSILDFRHFLCMLTAHL</sequence>
<organism evidence="1">
    <name type="scientific">Arion vulgaris</name>
    <dbReference type="NCBI Taxonomy" id="1028688"/>
    <lineage>
        <taxon>Eukaryota</taxon>
        <taxon>Metazoa</taxon>
        <taxon>Spiralia</taxon>
        <taxon>Lophotrochozoa</taxon>
        <taxon>Mollusca</taxon>
        <taxon>Gastropoda</taxon>
        <taxon>Heterobranchia</taxon>
        <taxon>Euthyneura</taxon>
        <taxon>Panpulmonata</taxon>
        <taxon>Eupulmonata</taxon>
        <taxon>Stylommatophora</taxon>
        <taxon>Helicina</taxon>
        <taxon>Arionoidea</taxon>
        <taxon>Arionidae</taxon>
        <taxon>Arion</taxon>
    </lineage>
</organism>
<proteinExistence type="predicted"/>
<accession>A0A0B7AVC1</accession>
<gene>
    <name evidence="1" type="primary">ORF143472</name>
</gene>
<protein>
    <submittedName>
        <fullName evidence="1">Uncharacterized protein</fullName>
    </submittedName>
</protein>
<reference evidence="1" key="1">
    <citation type="submission" date="2014-12" db="EMBL/GenBank/DDBJ databases">
        <title>Insight into the proteome of Arion vulgaris.</title>
        <authorList>
            <person name="Aradska J."/>
            <person name="Bulat T."/>
            <person name="Smidak R."/>
            <person name="Sarate P."/>
            <person name="Gangsoo J."/>
            <person name="Sialana F."/>
            <person name="Bilban M."/>
            <person name="Lubec G."/>
        </authorList>
    </citation>
    <scope>NUCLEOTIDE SEQUENCE</scope>
    <source>
        <tissue evidence="1">Skin</tissue>
    </source>
</reference>
<name>A0A0B7AVC1_9EUPU</name>
<dbReference type="AlphaFoldDB" id="A0A0B7AVC1"/>